<name>A0AA88IFF9_ARTSF</name>
<evidence type="ECO:0000313" key="2">
    <source>
        <dbReference type="Proteomes" id="UP001187531"/>
    </source>
</evidence>
<accession>A0AA88IFF9</accession>
<evidence type="ECO:0000313" key="1">
    <source>
        <dbReference type="EMBL" id="KAK2726249.1"/>
    </source>
</evidence>
<dbReference type="AlphaFoldDB" id="A0AA88IFF9"/>
<comment type="caution">
    <text evidence="1">The sequence shown here is derived from an EMBL/GenBank/DDBJ whole genome shotgun (WGS) entry which is preliminary data.</text>
</comment>
<dbReference type="InterPro" id="IPR052958">
    <property type="entry name" value="IFN-induced_PKR_regulator"/>
</dbReference>
<keyword evidence="2" id="KW-1185">Reference proteome</keyword>
<reference evidence="1" key="1">
    <citation type="submission" date="2023-07" db="EMBL/GenBank/DDBJ databases">
        <title>Chromosome-level genome assembly of Artemia franciscana.</title>
        <authorList>
            <person name="Jo E."/>
        </authorList>
    </citation>
    <scope>NUCLEOTIDE SEQUENCE</scope>
    <source>
        <tissue evidence="1">Whole body</tissue>
    </source>
</reference>
<organism evidence="1 2">
    <name type="scientific">Artemia franciscana</name>
    <name type="common">Brine shrimp</name>
    <name type="synonym">Artemia sanfranciscana</name>
    <dbReference type="NCBI Taxonomy" id="6661"/>
    <lineage>
        <taxon>Eukaryota</taxon>
        <taxon>Metazoa</taxon>
        <taxon>Ecdysozoa</taxon>
        <taxon>Arthropoda</taxon>
        <taxon>Crustacea</taxon>
        <taxon>Branchiopoda</taxon>
        <taxon>Anostraca</taxon>
        <taxon>Artemiidae</taxon>
        <taxon>Artemia</taxon>
    </lineage>
</organism>
<gene>
    <name evidence="1" type="ORF">QYM36_000638</name>
</gene>
<dbReference type="PANTHER" id="PTHR46289:SF14">
    <property type="entry name" value="DUF4371 DOMAIN-CONTAINING PROTEIN"/>
    <property type="match status" value="1"/>
</dbReference>
<dbReference type="EMBL" id="JAVRJZ010000002">
    <property type="protein sequence ID" value="KAK2726249.1"/>
    <property type="molecule type" value="Genomic_DNA"/>
</dbReference>
<proteinExistence type="predicted"/>
<sequence length="106" mass="12040">MLVTALHSMEFVVSLQCLHSICAMTLPLSRLFQKKTLDVGTANGCVSNLLDILANQWEPCDEEFALVFEQVKELSDKIQLAVEAPRITQIQVHQNNPPYTMPEEYY</sequence>
<dbReference type="PANTHER" id="PTHR46289">
    <property type="entry name" value="52 KDA REPRESSOR OF THE INHIBITOR OF THE PROTEIN KINASE-LIKE PROTEIN-RELATED"/>
    <property type="match status" value="1"/>
</dbReference>
<protein>
    <submittedName>
        <fullName evidence="1">Uncharacterized protein</fullName>
    </submittedName>
</protein>
<dbReference type="Proteomes" id="UP001187531">
    <property type="component" value="Unassembled WGS sequence"/>
</dbReference>